<dbReference type="EMBL" id="CP087977">
    <property type="protein sequence ID" value="UUZ45670.1"/>
    <property type="molecule type" value="Genomic_DNA"/>
</dbReference>
<name>A0AC61U6I9_9MICO</name>
<reference evidence="1" key="1">
    <citation type="submission" date="2021-11" db="EMBL/GenBank/DDBJ databases">
        <title>Study of the species diversity of bacterial strains isolated from a unique natural object - Shulgan-Tash cave (Bashkiria).</title>
        <authorList>
            <person name="Sazanova A.L."/>
            <person name="Chirak E.R."/>
            <person name="Safronova V.I."/>
        </authorList>
    </citation>
    <scope>NUCLEOTIDE SEQUENCE</scope>
    <source>
        <strain evidence="1">P1</strain>
    </source>
</reference>
<organism evidence="1 2">
    <name type="scientific">Janibacter limosus</name>
    <dbReference type="NCBI Taxonomy" id="53458"/>
    <lineage>
        <taxon>Bacteria</taxon>
        <taxon>Bacillati</taxon>
        <taxon>Actinomycetota</taxon>
        <taxon>Actinomycetes</taxon>
        <taxon>Micrococcales</taxon>
        <taxon>Intrasporangiaceae</taxon>
        <taxon>Janibacter</taxon>
    </lineage>
</organism>
<accession>A0AC61U6I9</accession>
<evidence type="ECO:0000313" key="2">
    <source>
        <dbReference type="Proteomes" id="UP001059663"/>
    </source>
</evidence>
<sequence length="210" mass="20989">MLEAPSEGGAAAGEGAVQPALGRDRPRHAGALTDDVGRGAVDGHPAAAVGLRDHDARAARDAHDPLGADLPQAGRGAAVHGLPEDVGPLVADDIGVGHPLAGRLGLRDLPGPQVERGVVVDDAVLAVPAQLIGDVDGAVAVGEGKRSGPRDPVLVPLDHAGAHRASGQHVGAVLDVGVSDDAAVVEAIQSPHDDLAVIDPGRVHSLRSTR</sequence>
<proteinExistence type="predicted"/>
<protein>
    <submittedName>
        <fullName evidence="1">Uncharacterized protein</fullName>
    </submittedName>
</protein>
<dbReference type="Proteomes" id="UP001059663">
    <property type="component" value="Chromosome"/>
</dbReference>
<evidence type="ECO:0000313" key="1">
    <source>
        <dbReference type="EMBL" id="UUZ45670.1"/>
    </source>
</evidence>
<gene>
    <name evidence="1" type="ORF">LP422_06430</name>
</gene>